<reference evidence="8" key="1">
    <citation type="submission" date="2022-11" db="EMBL/GenBank/DDBJ databases">
        <authorList>
            <person name="Petersen C."/>
        </authorList>
    </citation>
    <scope>NUCLEOTIDE SEQUENCE</scope>
    <source>
        <strain evidence="8">IBT 20477</strain>
    </source>
</reference>
<dbReference type="GO" id="GO:0000981">
    <property type="term" value="F:DNA-binding transcription factor activity, RNA polymerase II-specific"/>
    <property type="evidence" value="ECO:0007669"/>
    <property type="project" value="TreeGrafter"/>
</dbReference>
<feature type="domain" description="BHLH" evidence="7">
    <location>
        <begin position="305"/>
        <end position="383"/>
    </location>
</feature>
<keyword evidence="2" id="KW-0805">Transcription regulation</keyword>
<proteinExistence type="predicted"/>
<dbReference type="EMBL" id="JAPQKQ010000006">
    <property type="protein sequence ID" value="KAJ5193357.1"/>
    <property type="molecule type" value="Genomic_DNA"/>
</dbReference>
<evidence type="ECO:0000256" key="2">
    <source>
        <dbReference type="ARBA" id="ARBA00023015"/>
    </source>
</evidence>
<comment type="caution">
    <text evidence="8">The sequence shown here is derived from an EMBL/GenBank/DDBJ whole genome shotgun (WGS) entry which is preliminary data.</text>
</comment>
<dbReference type="InterPro" id="IPR036638">
    <property type="entry name" value="HLH_DNA-bd_sf"/>
</dbReference>
<dbReference type="SMART" id="SM00353">
    <property type="entry name" value="HLH"/>
    <property type="match status" value="1"/>
</dbReference>
<gene>
    <name evidence="8" type="ORF">N7449_009499</name>
</gene>
<dbReference type="Gene3D" id="4.10.280.10">
    <property type="entry name" value="Helix-loop-helix DNA-binding domain"/>
    <property type="match status" value="1"/>
</dbReference>
<dbReference type="CDD" id="cd11392">
    <property type="entry name" value="bHLH_ScPHO4_like"/>
    <property type="match status" value="1"/>
</dbReference>
<evidence type="ECO:0000256" key="3">
    <source>
        <dbReference type="ARBA" id="ARBA00023125"/>
    </source>
</evidence>
<evidence type="ECO:0000313" key="9">
    <source>
        <dbReference type="Proteomes" id="UP001150942"/>
    </source>
</evidence>
<dbReference type="PANTHER" id="PTHR15741:SF27">
    <property type="entry name" value="TRANSCRIPTION FACTOR AP-4"/>
    <property type="match status" value="1"/>
</dbReference>
<keyword evidence="3" id="KW-0238">DNA-binding</keyword>
<name>A0A9W9MAQ3_9EURO</name>
<dbReference type="GO" id="GO:0005634">
    <property type="term" value="C:nucleus"/>
    <property type="evidence" value="ECO:0007669"/>
    <property type="project" value="UniProtKB-SubCell"/>
</dbReference>
<organism evidence="8 9">
    <name type="scientific">Penicillium cf. viridicatum</name>
    <dbReference type="NCBI Taxonomy" id="2972119"/>
    <lineage>
        <taxon>Eukaryota</taxon>
        <taxon>Fungi</taxon>
        <taxon>Dikarya</taxon>
        <taxon>Ascomycota</taxon>
        <taxon>Pezizomycotina</taxon>
        <taxon>Eurotiomycetes</taxon>
        <taxon>Eurotiomycetidae</taxon>
        <taxon>Eurotiales</taxon>
        <taxon>Aspergillaceae</taxon>
        <taxon>Penicillium</taxon>
    </lineage>
</organism>
<keyword evidence="5" id="KW-0539">Nucleus</keyword>
<dbReference type="SUPFAM" id="SSF47459">
    <property type="entry name" value="HLH, helix-loop-helix DNA-binding domain"/>
    <property type="match status" value="1"/>
</dbReference>
<dbReference type="AlphaFoldDB" id="A0A9W9MAQ3"/>
<comment type="subcellular location">
    <subcellularLocation>
        <location evidence="1">Nucleus</location>
    </subcellularLocation>
</comment>
<keyword evidence="4" id="KW-0804">Transcription</keyword>
<dbReference type="PANTHER" id="PTHR15741">
    <property type="entry name" value="BASIC HELIX-LOOP-HELIX ZIP TRANSCRIPTION FACTOR"/>
    <property type="match status" value="1"/>
</dbReference>
<feature type="compositionally biased region" description="Polar residues" evidence="6">
    <location>
        <begin position="131"/>
        <end position="152"/>
    </location>
</feature>
<feature type="region of interest" description="Disordered" evidence="6">
    <location>
        <begin position="276"/>
        <end position="296"/>
    </location>
</feature>
<evidence type="ECO:0000256" key="4">
    <source>
        <dbReference type="ARBA" id="ARBA00023163"/>
    </source>
</evidence>
<protein>
    <recommendedName>
        <fullName evidence="7">BHLH domain-containing protein</fullName>
    </recommendedName>
</protein>
<dbReference type="OrthoDB" id="5344169at2759"/>
<reference evidence="8" key="2">
    <citation type="journal article" date="2023" name="IMA Fungus">
        <title>Comparative genomic study of the Penicillium genus elucidates a diverse pangenome and 15 lateral gene transfer events.</title>
        <authorList>
            <person name="Petersen C."/>
            <person name="Sorensen T."/>
            <person name="Nielsen M.R."/>
            <person name="Sondergaard T.E."/>
            <person name="Sorensen J.L."/>
            <person name="Fitzpatrick D.A."/>
            <person name="Frisvad J.C."/>
            <person name="Nielsen K.L."/>
        </authorList>
    </citation>
    <scope>NUCLEOTIDE SEQUENCE</scope>
    <source>
        <strain evidence="8">IBT 20477</strain>
    </source>
</reference>
<feature type="region of interest" description="Disordered" evidence="6">
    <location>
        <begin position="125"/>
        <end position="152"/>
    </location>
</feature>
<dbReference type="InterPro" id="IPR052207">
    <property type="entry name" value="Max-like/E-box_TFs"/>
</dbReference>
<dbReference type="InterPro" id="IPR011598">
    <property type="entry name" value="bHLH_dom"/>
</dbReference>
<evidence type="ECO:0000259" key="7">
    <source>
        <dbReference type="PROSITE" id="PS50888"/>
    </source>
</evidence>
<evidence type="ECO:0000256" key="6">
    <source>
        <dbReference type="SAM" id="MobiDB-lite"/>
    </source>
</evidence>
<dbReference type="PROSITE" id="PS50888">
    <property type="entry name" value="BHLH"/>
    <property type="match status" value="1"/>
</dbReference>
<evidence type="ECO:0000313" key="8">
    <source>
        <dbReference type="EMBL" id="KAJ5193357.1"/>
    </source>
</evidence>
<keyword evidence="9" id="KW-1185">Reference proteome</keyword>
<accession>A0A9W9MAQ3</accession>
<dbReference type="GO" id="GO:0000978">
    <property type="term" value="F:RNA polymerase II cis-regulatory region sequence-specific DNA binding"/>
    <property type="evidence" value="ECO:0007669"/>
    <property type="project" value="TreeGrafter"/>
</dbReference>
<evidence type="ECO:0000256" key="1">
    <source>
        <dbReference type="ARBA" id="ARBA00004123"/>
    </source>
</evidence>
<dbReference type="Proteomes" id="UP001150942">
    <property type="component" value="Unassembled WGS sequence"/>
</dbReference>
<dbReference type="GO" id="GO:0046983">
    <property type="term" value="F:protein dimerization activity"/>
    <property type="evidence" value="ECO:0007669"/>
    <property type="project" value="InterPro"/>
</dbReference>
<sequence length="406" mass="45048">MSEFDRHAVVSASIENEFANMHQFYMGLADCNLSIADISQGLLDMDSASSTPTGLPSTPVFWGTDLSLNSEFQSPTTVNGSENDLLDFQLNGYDGCTGVWNSTNTDLSFLPTGIETTEESWYLPNKDFENPQATPTKPMHTFQSTQAQSTAPLSQVYVEPEHHRNPQGSTASRHLTAPYAHSSTATEVAPSSSIPNRNALFDLALSPSQPSLPSLCPASPIPKEATTHKNSTMTWTRRNWHPMTAPELRPKINHGILSPSQQNATQPELSAHTFATKSKPQHIQDGTLPPGVKYPRKVTRDNLNQRRTYHRMAERNRRNRFNAIIQQMEALIPASFVKERNKSLGLALDVVSNSTKKETEKAPFADQTKADVMEIAADYIKMLHATLNEKNERMNRLRVTGSDVSL</sequence>
<evidence type="ECO:0000256" key="5">
    <source>
        <dbReference type="ARBA" id="ARBA00023242"/>
    </source>
</evidence>
<dbReference type="Pfam" id="PF00010">
    <property type="entry name" value="HLH"/>
    <property type="match status" value="1"/>
</dbReference>